<evidence type="ECO:0008006" key="4">
    <source>
        <dbReference type="Google" id="ProtNLM"/>
    </source>
</evidence>
<keyword evidence="1" id="KW-0732">Signal</keyword>
<dbReference type="Proteomes" id="UP000192596">
    <property type="component" value="Unassembled WGS sequence"/>
</dbReference>
<reference evidence="3" key="1">
    <citation type="submission" date="2017-03" db="EMBL/GenBank/DDBJ databases">
        <title>Genomes of endolithic fungi from Antarctica.</title>
        <authorList>
            <person name="Coleine C."/>
            <person name="Masonjones S."/>
            <person name="Stajich J.E."/>
        </authorList>
    </citation>
    <scope>NUCLEOTIDE SEQUENCE [LARGE SCALE GENOMIC DNA]</scope>
    <source>
        <strain evidence="3">CCFEE 5527</strain>
    </source>
</reference>
<sequence length="195" mass="19200">MWTFVAAALLSATLATAQNVNNGTSMIEIVAPHATAGISWAGSVVDACSGTTTVALQCTAAESSYLPGVADYCPRSGATPTLVVTVGPSLYAYATTTSTAGVTVNLNYMCSLGGTTSAVCTETLSGSANGKQTQTATSTTYASADIAVWQAAITAGAEKLGATAACASAPANAGERLAVSLGALGVMSFAAILLL</sequence>
<evidence type="ECO:0000313" key="3">
    <source>
        <dbReference type="Proteomes" id="UP000192596"/>
    </source>
</evidence>
<dbReference type="STRING" id="1507870.A0A1V8TMZ7"/>
<evidence type="ECO:0000256" key="1">
    <source>
        <dbReference type="SAM" id="SignalP"/>
    </source>
</evidence>
<comment type="caution">
    <text evidence="2">The sequence shown here is derived from an EMBL/GenBank/DDBJ whole genome shotgun (WGS) entry which is preliminary data.</text>
</comment>
<dbReference type="AlphaFoldDB" id="A0A1V8TMZ7"/>
<gene>
    <name evidence="2" type="ORF">B0A48_02044</name>
</gene>
<feature type="chain" id="PRO_5013297409" description="Ig-like domain-containing protein" evidence="1">
    <location>
        <begin position="18"/>
        <end position="195"/>
    </location>
</feature>
<keyword evidence="3" id="KW-1185">Reference proteome</keyword>
<dbReference type="InParanoid" id="A0A1V8TMZ7"/>
<accession>A0A1V8TMZ7</accession>
<proteinExistence type="predicted"/>
<protein>
    <recommendedName>
        <fullName evidence="4">Ig-like domain-containing protein</fullName>
    </recommendedName>
</protein>
<organism evidence="2 3">
    <name type="scientific">Cryoendolithus antarcticus</name>
    <dbReference type="NCBI Taxonomy" id="1507870"/>
    <lineage>
        <taxon>Eukaryota</taxon>
        <taxon>Fungi</taxon>
        <taxon>Dikarya</taxon>
        <taxon>Ascomycota</taxon>
        <taxon>Pezizomycotina</taxon>
        <taxon>Dothideomycetes</taxon>
        <taxon>Dothideomycetidae</taxon>
        <taxon>Cladosporiales</taxon>
        <taxon>Cladosporiaceae</taxon>
        <taxon>Cryoendolithus</taxon>
    </lineage>
</organism>
<dbReference type="OrthoDB" id="4991875at2759"/>
<name>A0A1V8TMZ7_9PEZI</name>
<feature type="signal peptide" evidence="1">
    <location>
        <begin position="1"/>
        <end position="17"/>
    </location>
</feature>
<dbReference type="EMBL" id="NAJO01000004">
    <property type="protein sequence ID" value="OQO12582.1"/>
    <property type="molecule type" value="Genomic_DNA"/>
</dbReference>
<evidence type="ECO:0000313" key="2">
    <source>
        <dbReference type="EMBL" id="OQO12582.1"/>
    </source>
</evidence>